<dbReference type="Proteomes" id="UP000501812">
    <property type="component" value="Chromosome"/>
</dbReference>
<evidence type="ECO:0000259" key="1">
    <source>
        <dbReference type="Pfam" id="PF01494"/>
    </source>
</evidence>
<keyword evidence="3" id="KW-1185">Reference proteome</keyword>
<dbReference type="SUPFAM" id="SSF51905">
    <property type="entry name" value="FAD/NAD(P)-binding domain"/>
    <property type="match status" value="1"/>
</dbReference>
<dbReference type="PANTHER" id="PTHR43747">
    <property type="entry name" value="FAD-BINDING PROTEIN"/>
    <property type="match status" value="1"/>
</dbReference>
<dbReference type="KEGG" id="luo:HHL09_16570"/>
<protein>
    <submittedName>
        <fullName evidence="2">NAD(P)/FAD-dependent oxidoreductase</fullName>
    </submittedName>
</protein>
<evidence type="ECO:0000313" key="3">
    <source>
        <dbReference type="Proteomes" id="UP000501812"/>
    </source>
</evidence>
<dbReference type="Pfam" id="PF01494">
    <property type="entry name" value="FAD_binding_3"/>
    <property type="match status" value="1"/>
</dbReference>
<dbReference type="AlphaFoldDB" id="A0A858RMY1"/>
<reference evidence="2 3" key="1">
    <citation type="submission" date="2020-04" db="EMBL/GenBank/DDBJ databases">
        <title>Luteolibacter sp. G-1-1-1 isolated from soil.</title>
        <authorList>
            <person name="Dahal R.H."/>
        </authorList>
    </citation>
    <scope>NUCLEOTIDE SEQUENCE [LARGE SCALE GENOMIC DNA]</scope>
    <source>
        <strain evidence="2 3">G-1-1-1</strain>
    </source>
</reference>
<name>A0A858RMY1_9BACT</name>
<dbReference type="GO" id="GO:0071949">
    <property type="term" value="F:FAD binding"/>
    <property type="evidence" value="ECO:0007669"/>
    <property type="project" value="InterPro"/>
</dbReference>
<accession>A0A858RMY1</accession>
<dbReference type="Gene3D" id="3.50.50.60">
    <property type="entry name" value="FAD/NAD(P)-binding domain"/>
    <property type="match status" value="1"/>
</dbReference>
<dbReference type="PANTHER" id="PTHR43747:SF1">
    <property type="entry name" value="SLR1998 PROTEIN"/>
    <property type="match status" value="1"/>
</dbReference>
<gene>
    <name evidence="2" type="ORF">HHL09_16570</name>
</gene>
<dbReference type="InterPro" id="IPR050816">
    <property type="entry name" value="Flavin-dep_Halogenase_NPB"/>
</dbReference>
<feature type="domain" description="FAD-binding" evidence="1">
    <location>
        <begin position="5"/>
        <end position="179"/>
    </location>
</feature>
<evidence type="ECO:0000313" key="2">
    <source>
        <dbReference type="EMBL" id="QJE97333.1"/>
    </source>
</evidence>
<dbReference type="InterPro" id="IPR002938">
    <property type="entry name" value="FAD-bd"/>
</dbReference>
<dbReference type="InterPro" id="IPR036188">
    <property type="entry name" value="FAD/NAD-bd_sf"/>
</dbReference>
<sequence>MTPDLAILGAGPAGSTLAALLSQRGFKVLVFDDAKRPGLLVGESLVPATVPVMRRLGIEERVASYSQHKPGVSFLHREGSRIDFHFGPIAEFLPTYAYNIPRPQFDDTLRERAEELGVKFITHRATVEKGEGDREIQLIPETLAAAGLTEHPRFLIDATGRARVFARTLGIGAKSGERSDVAYFAHFENFHHDFEPAGQVVISILDHGWSWRIPLPGRLSVGIVVHKDAAKTYGETPEERLDYALKNEPLLREHSKNARRVTPVMTYTNYQLVSDRGHGPGWASCGDSFGFVDPMLSPGLFMALESARLFDEHVFSKGKAVLNQPNLMAAGFKAAEEELHDWHESWRELIRHFYDGGIFALFETGTKFSARFKGWPGIGFMERHMTKHIASMASGAFTRRKYSRGLVRFMRQYMLHDCKPPAFYSVLPEGPAKQTG</sequence>
<dbReference type="RefSeq" id="WP_169455733.1">
    <property type="nucleotide sequence ID" value="NZ_CP051774.1"/>
</dbReference>
<organism evidence="2 3">
    <name type="scientific">Luteolibacter luteus</name>
    <dbReference type="NCBI Taxonomy" id="2728835"/>
    <lineage>
        <taxon>Bacteria</taxon>
        <taxon>Pseudomonadati</taxon>
        <taxon>Verrucomicrobiota</taxon>
        <taxon>Verrucomicrobiia</taxon>
        <taxon>Verrucomicrobiales</taxon>
        <taxon>Verrucomicrobiaceae</taxon>
        <taxon>Luteolibacter</taxon>
    </lineage>
</organism>
<dbReference type="EMBL" id="CP051774">
    <property type="protein sequence ID" value="QJE97333.1"/>
    <property type="molecule type" value="Genomic_DNA"/>
</dbReference>
<proteinExistence type="predicted"/>